<evidence type="ECO:0000256" key="7">
    <source>
        <dbReference type="ARBA" id="ARBA00023047"/>
    </source>
</evidence>
<comment type="caution">
    <text evidence="11">The sequence shown here is derived from an EMBL/GenBank/DDBJ whole genome shotgun (WGS) entry which is preliminary data.</text>
</comment>
<sequence length="264" mass="29474">MKGTFKGAWHYRQFIISSIKTELLARYARSKLGLVWMLLHPLAQVAIYAFVLSVVLSTKLPGIESAYGYASYLMAGMLAWSLFSEIVMRCLNIFLENGNLLKKLVFPKICLPLIVSGSALVSNIALLLATLVVFSLFDHIPGRSLLLLPTLIALNIALAIGLGLILGILNVFIRDVGQIVPVIFQFWFWLTPIVYMSGIIPERFRGWLSLNPMYPIVTAYQNVLVFGKTPYWGGLGWVSIFAAILLIMALYMFRKASPEIVDVL</sequence>
<evidence type="ECO:0000256" key="1">
    <source>
        <dbReference type="ARBA" id="ARBA00004651"/>
    </source>
</evidence>
<feature type="transmembrane region" description="Helical" evidence="9">
    <location>
        <begin position="34"/>
        <end position="57"/>
    </location>
</feature>
<keyword evidence="3 9" id="KW-0813">Transport</keyword>
<organism evidence="11 12">
    <name type="scientific">Candidatus Manganitrophus noduliformans</name>
    <dbReference type="NCBI Taxonomy" id="2606439"/>
    <lineage>
        <taxon>Bacteria</taxon>
        <taxon>Pseudomonadati</taxon>
        <taxon>Nitrospirota</taxon>
        <taxon>Nitrospiria</taxon>
        <taxon>Candidatus Troglogloeales</taxon>
        <taxon>Candidatus Manganitrophaceae</taxon>
        <taxon>Candidatus Manganitrophus</taxon>
    </lineage>
</organism>
<dbReference type="GO" id="GO:0005886">
    <property type="term" value="C:plasma membrane"/>
    <property type="evidence" value="ECO:0007669"/>
    <property type="project" value="UniProtKB-SubCell"/>
</dbReference>
<dbReference type="PROSITE" id="PS51012">
    <property type="entry name" value="ABC_TM2"/>
    <property type="match status" value="1"/>
</dbReference>
<dbReference type="EMBL" id="VTOW01000002">
    <property type="protein sequence ID" value="NKE70967.1"/>
    <property type="molecule type" value="Genomic_DNA"/>
</dbReference>
<keyword evidence="8 9" id="KW-0472">Membrane</keyword>
<evidence type="ECO:0000259" key="10">
    <source>
        <dbReference type="PROSITE" id="PS51012"/>
    </source>
</evidence>
<feature type="transmembrane region" description="Helical" evidence="9">
    <location>
        <begin position="146"/>
        <end position="172"/>
    </location>
</feature>
<keyword evidence="7" id="KW-0762">Sugar transport</keyword>
<evidence type="ECO:0000256" key="5">
    <source>
        <dbReference type="ARBA" id="ARBA00022692"/>
    </source>
</evidence>
<dbReference type="GO" id="GO:0140359">
    <property type="term" value="F:ABC-type transporter activity"/>
    <property type="evidence" value="ECO:0007669"/>
    <property type="project" value="InterPro"/>
</dbReference>
<feature type="transmembrane region" description="Helical" evidence="9">
    <location>
        <begin position="179"/>
        <end position="200"/>
    </location>
</feature>
<keyword evidence="4 9" id="KW-1003">Cell membrane</keyword>
<dbReference type="RefSeq" id="WP_168059312.1">
    <property type="nucleotide sequence ID" value="NZ_VTOW01000002.1"/>
</dbReference>
<evidence type="ECO:0000313" key="11">
    <source>
        <dbReference type="EMBL" id="NKE70967.1"/>
    </source>
</evidence>
<comment type="subcellular location">
    <subcellularLocation>
        <location evidence="1 9">Cell membrane</location>
        <topology evidence="1 9">Multi-pass membrane protein</topology>
    </subcellularLocation>
</comment>
<dbReference type="PANTHER" id="PTHR30413">
    <property type="entry name" value="INNER MEMBRANE TRANSPORT PERMEASE"/>
    <property type="match status" value="1"/>
</dbReference>
<dbReference type="GO" id="GO:0015774">
    <property type="term" value="P:polysaccharide transport"/>
    <property type="evidence" value="ECO:0007669"/>
    <property type="project" value="UniProtKB-KW"/>
</dbReference>
<dbReference type="InterPro" id="IPR013525">
    <property type="entry name" value="ABC2_TM"/>
</dbReference>
<dbReference type="GO" id="GO:0015920">
    <property type="term" value="P:lipopolysaccharide transport"/>
    <property type="evidence" value="ECO:0007669"/>
    <property type="project" value="TreeGrafter"/>
</dbReference>
<evidence type="ECO:0000256" key="2">
    <source>
        <dbReference type="ARBA" id="ARBA00007783"/>
    </source>
</evidence>
<dbReference type="Proteomes" id="UP000534783">
    <property type="component" value="Unassembled WGS sequence"/>
</dbReference>
<dbReference type="AlphaFoldDB" id="A0A7X6DPK0"/>
<reference evidence="11 12" key="1">
    <citation type="journal article" date="2020" name="Nature">
        <title>Bacterial chemolithoautotrophy via manganese oxidation.</title>
        <authorList>
            <person name="Yu H."/>
            <person name="Leadbetter J.R."/>
        </authorList>
    </citation>
    <scope>NUCLEOTIDE SEQUENCE [LARGE SCALE GENOMIC DNA]</scope>
    <source>
        <strain evidence="11 12">Mn-1</strain>
    </source>
</reference>
<accession>A0A7X6DPK0</accession>
<evidence type="ECO:0000313" key="12">
    <source>
        <dbReference type="Proteomes" id="UP000534783"/>
    </source>
</evidence>
<dbReference type="PANTHER" id="PTHR30413:SF10">
    <property type="entry name" value="CAPSULE POLYSACCHARIDE EXPORT INNER-MEMBRANE PROTEIN CTRC"/>
    <property type="match status" value="1"/>
</dbReference>
<protein>
    <recommendedName>
        <fullName evidence="9">Transport permease protein</fullName>
    </recommendedName>
</protein>
<evidence type="ECO:0000256" key="4">
    <source>
        <dbReference type="ARBA" id="ARBA00022475"/>
    </source>
</evidence>
<evidence type="ECO:0000256" key="6">
    <source>
        <dbReference type="ARBA" id="ARBA00022989"/>
    </source>
</evidence>
<feature type="transmembrane region" description="Helical" evidence="9">
    <location>
        <begin position="69"/>
        <end position="88"/>
    </location>
</feature>
<evidence type="ECO:0000256" key="9">
    <source>
        <dbReference type="RuleBase" id="RU361157"/>
    </source>
</evidence>
<keyword evidence="6 9" id="KW-1133">Transmembrane helix</keyword>
<name>A0A7X6DPK0_9BACT</name>
<comment type="similarity">
    <text evidence="2 9">Belongs to the ABC-2 integral membrane protein family.</text>
</comment>
<keyword evidence="12" id="KW-1185">Reference proteome</keyword>
<keyword evidence="5 9" id="KW-0812">Transmembrane</keyword>
<keyword evidence="7" id="KW-0625">Polysaccharide transport</keyword>
<dbReference type="Pfam" id="PF01061">
    <property type="entry name" value="ABC2_membrane"/>
    <property type="match status" value="1"/>
</dbReference>
<evidence type="ECO:0000256" key="3">
    <source>
        <dbReference type="ARBA" id="ARBA00022448"/>
    </source>
</evidence>
<evidence type="ECO:0000256" key="8">
    <source>
        <dbReference type="ARBA" id="ARBA00023136"/>
    </source>
</evidence>
<dbReference type="InterPro" id="IPR047817">
    <property type="entry name" value="ABC2_TM_bact-type"/>
</dbReference>
<proteinExistence type="inferred from homology"/>
<feature type="transmembrane region" description="Helical" evidence="9">
    <location>
        <begin position="109"/>
        <end position="134"/>
    </location>
</feature>
<feature type="domain" description="ABC transmembrane type-2" evidence="10">
    <location>
        <begin position="32"/>
        <end position="256"/>
    </location>
</feature>
<gene>
    <name evidence="11" type="ORF">MNODULE_09480</name>
</gene>
<feature type="transmembrane region" description="Helical" evidence="9">
    <location>
        <begin position="231"/>
        <end position="253"/>
    </location>
</feature>